<dbReference type="SUPFAM" id="SSF57850">
    <property type="entry name" value="RING/U-box"/>
    <property type="match status" value="2"/>
</dbReference>
<dbReference type="InterPro" id="IPR031127">
    <property type="entry name" value="E3_UB_ligase_RBR"/>
</dbReference>
<dbReference type="InterPro" id="IPR017907">
    <property type="entry name" value="Znf_RING_CS"/>
</dbReference>
<dbReference type="InterPro" id="IPR013083">
    <property type="entry name" value="Znf_RING/FYVE/PHD"/>
</dbReference>
<evidence type="ECO:0000259" key="12">
    <source>
        <dbReference type="PROSITE" id="PS50103"/>
    </source>
</evidence>
<dbReference type="SUPFAM" id="SSF90229">
    <property type="entry name" value="CCCH zinc finger"/>
    <property type="match status" value="2"/>
</dbReference>
<keyword evidence="3" id="KW-0808">Transferase</keyword>
<evidence type="ECO:0000256" key="4">
    <source>
        <dbReference type="ARBA" id="ARBA00022723"/>
    </source>
</evidence>
<feature type="domain" description="C3H1-type" evidence="12">
    <location>
        <begin position="10"/>
        <end position="37"/>
    </location>
</feature>
<dbReference type="GO" id="GO:0051537">
    <property type="term" value="F:2 iron, 2 sulfur cluster binding"/>
    <property type="evidence" value="ECO:0007669"/>
    <property type="project" value="InterPro"/>
</dbReference>
<accession>A0A0C9ZDG3</accession>
<dbReference type="STRING" id="765257.A0A0C9ZDG3"/>
<dbReference type="Proteomes" id="UP000054018">
    <property type="component" value="Unassembled WGS sequence"/>
</dbReference>
<dbReference type="OrthoDB" id="1431934at2759"/>
<feature type="region of interest" description="Disordered" evidence="10">
    <location>
        <begin position="134"/>
        <end position="171"/>
    </location>
</feature>
<dbReference type="PROSITE" id="PS00518">
    <property type="entry name" value="ZF_RING_1"/>
    <property type="match status" value="1"/>
</dbReference>
<dbReference type="PROSITE" id="PS50089">
    <property type="entry name" value="ZF_RING_2"/>
    <property type="match status" value="1"/>
</dbReference>
<dbReference type="SUPFAM" id="SSF54928">
    <property type="entry name" value="RNA-binding domain, RBD"/>
    <property type="match status" value="1"/>
</dbReference>
<dbReference type="CDD" id="cd20335">
    <property type="entry name" value="BRcat_RBR"/>
    <property type="match status" value="1"/>
</dbReference>
<feature type="domain" description="C3H1-type" evidence="12">
    <location>
        <begin position="103"/>
        <end position="130"/>
    </location>
</feature>
<dbReference type="InterPro" id="IPR012677">
    <property type="entry name" value="Nucleotide-bd_a/b_plait_sf"/>
</dbReference>
<feature type="compositionally biased region" description="Basic and acidic residues" evidence="10">
    <location>
        <begin position="974"/>
        <end position="989"/>
    </location>
</feature>
<feature type="zinc finger region" description="C3H1-type" evidence="9">
    <location>
        <begin position="103"/>
        <end position="130"/>
    </location>
</feature>
<keyword evidence="15" id="KW-1185">Reference proteome</keyword>
<evidence type="ECO:0000313" key="14">
    <source>
        <dbReference type="EMBL" id="KIK23969.1"/>
    </source>
</evidence>
<keyword evidence="4 9" id="KW-0479">Metal-binding</keyword>
<dbReference type="GO" id="GO:0016567">
    <property type="term" value="P:protein ubiquitination"/>
    <property type="evidence" value="ECO:0007669"/>
    <property type="project" value="InterPro"/>
</dbReference>
<evidence type="ECO:0000259" key="13">
    <source>
        <dbReference type="PROSITE" id="PS51873"/>
    </source>
</evidence>
<dbReference type="InterPro" id="IPR000571">
    <property type="entry name" value="Znf_CCCH"/>
</dbReference>
<evidence type="ECO:0000256" key="3">
    <source>
        <dbReference type="ARBA" id="ARBA00022679"/>
    </source>
</evidence>
<evidence type="ECO:0000256" key="1">
    <source>
        <dbReference type="ARBA" id="ARBA00001798"/>
    </source>
</evidence>
<dbReference type="InterPro" id="IPR002867">
    <property type="entry name" value="IBR_dom"/>
</dbReference>
<evidence type="ECO:0000313" key="15">
    <source>
        <dbReference type="Proteomes" id="UP000054018"/>
    </source>
</evidence>
<evidence type="ECO:0000256" key="9">
    <source>
        <dbReference type="PROSITE-ProRule" id="PRU00723"/>
    </source>
</evidence>
<dbReference type="PROSITE" id="PS51873">
    <property type="entry name" value="TRIAD"/>
    <property type="match status" value="1"/>
</dbReference>
<dbReference type="SMART" id="SM00356">
    <property type="entry name" value="ZnF_C3H1"/>
    <property type="match status" value="4"/>
</dbReference>
<dbReference type="Gene3D" id="1.20.120.1750">
    <property type="match status" value="1"/>
</dbReference>
<feature type="domain" description="RING-type" evidence="11">
    <location>
        <begin position="708"/>
        <end position="749"/>
    </location>
</feature>
<dbReference type="PANTHER" id="PTHR11685">
    <property type="entry name" value="RBR FAMILY RING FINGER AND IBR DOMAIN-CONTAINING"/>
    <property type="match status" value="1"/>
</dbReference>
<evidence type="ECO:0000256" key="5">
    <source>
        <dbReference type="ARBA" id="ARBA00022737"/>
    </source>
</evidence>
<evidence type="ECO:0000256" key="8">
    <source>
        <dbReference type="ARBA" id="ARBA00022833"/>
    </source>
</evidence>
<evidence type="ECO:0000256" key="7">
    <source>
        <dbReference type="ARBA" id="ARBA00022786"/>
    </source>
</evidence>
<dbReference type="Pfam" id="PF26200">
    <property type="entry name" value="Rcat_RNF216"/>
    <property type="match status" value="1"/>
</dbReference>
<dbReference type="PROSITE" id="PS00197">
    <property type="entry name" value="2FE2S_FER_1"/>
    <property type="match status" value="1"/>
</dbReference>
<keyword evidence="6 9" id="KW-0863">Zinc-finger</keyword>
<feature type="domain" description="RING-type" evidence="13">
    <location>
        <begin position="704"/>
        <end position="916"/>
    </location>
</feature>
<keyword evidence="5" id="KW-0677">Repeat</keyword>
<dbReference type="Pfam" id="PF00097">
    <property type="entry name" value="zf-C3HC4"/>
    <property type="match status" value="1"/>
</dbReference>
<comment type="catalytic activity">
    <reaction evidence="1">
        <text>[E2 ubiquitin-conjugating enzyme]-S-ubiquitinyl-L-cysteine + [acceptor protein]-L-lysine = [E2 ubiquitin-conjugating enzyme]-L-cysteine + [acceptor protein]-N(6)-ubiquitinyl-L-lysine.</text>
        <dbReference type="EC" id="2.3.2.31"/>
    </reaction>
</comment>
<dbReference type="InterPro" id="IPR044066">
    <property type="entry name" value="TRIAD_supradom"/>
</dbReference>
<dbReference type="Pfam" id="PF00642">
    <property type="entry name" value="zf-CCCH"/>
    <property type="match status" value="3"/>
</dbReference>
<dbReference type="GO" id="GO:0008270">
    <property type="term" value="F:zinc ion binding"/>
    <property type="evidence" value="ECO:0007669"/>
    <property type="project" value="UniProtKB-KW"/>
</dbReference>
<dbReference type="InterPro" id="IPR001841">
    <property type="entry name" value="Znf_RING"/>
</dbReference>
<dbReference type="AlphaFoldDB" id="A0A0C9ZDG3"/>
<name>A0A0C9ZDG3_9AGAM</name>
<dbReference type="Gene3D" id="3.30.1370.210">
    <property type="match status" value="1"/>
</dbReference>
<feature type="domain" description="C3H1-type" evidence="12">
    <location>
        <begin position="61"/>
        <end position="88"/>
    </location>
</feature>
<evidence type="ECO:0000256" key="10">
    <source>
        <dbReference type="SAM" id="MobiDB-lite"/>
    </source>
</evidence>
<keyword evidence="7" id="KW-0833">Ubl conjugation pathway</keyword>
<proteinExistence type="predicted"/>
<protein>
    <recommendedName>
        <fullName evidence="2">RBR-type E3 ubiquitin transferase</fullName>
        <ecNumber evidence="2">2.3.2.31</ecNumber>
    </recommendedName>
</protein>
<dbReference type="HOGENOM" id="CLU_004235_0_0_1"/>
<sequence length="996" mass="110254">MSMTSRPPTDPSSRPCRHYSAGHCNRGSDCKFSHGNEGSLASSSQSTSTSAVKPSATHFRDDHRKPCHYWKAGDCKKGSDCKFSHGNEVATEVVSPTGTLSQDEHRILCRYWKSGNCKNGSDCKFSHVHRDSPASHCGSDSTPSSDGTQRVQVRPCPDVSPTPRDTPQRPHWGNGVCHLWKAGNCTRGDNCWYLHADDIPTDSEAAQKEAAKTIGRVVQGSIVTYSAGLDIVGLTTGFESCTLCVKNIPSDAKEDEVLALMTQQGVNADRFYLVGMNNVGGGKVEAKIMTDEQLGRLLSTGLDGTVFKDNTLEVEVSAPNTLEGMAASSKQNSAVLTLSWHSSATRYAVTYVDAAAAQAKVRELNGFTYNDRRIKAQMNNETSASPRTSHPPHTIIINNLPPETGDTEMVTLSGSSSVKRLKCTASLSACEVERRLRDVVRTTVSSGFQSLETSSVPDLNGLLSIRARFCSQADALAVQKSLEDIRYGRNVGMWFRVPHPMDFTIRLGQEQYTAQKTQWDALMGSLKDPKACMLNIYKYGNTVHIRLSGSQNDALGALKVKVENLAGGETVRGWHRALAHPKNNFSKRVLAETGAYMRVDQKVQALKVYGSAMSTERARKMISEELDRLSSADFTAIVPKPAVRSLINEGLIQLKGTFGEDAVKFDTTSRRITISGGEEARHSLDSIIRSAMRNKKKSSAASQSETACPICLDDISISFRLGCGHAYCAACLRHFLLSALESSDFPLRCLGNDGQCSVPISIPTIQRFLPPASFNHLLEAAFTFYLTRRPTEFKYCKTPDCTQIYRSTSPEARTSLRCPSCFSDICSSCGESHDGPQCAEVRQRQAEEEERQNDAWIAAQGQRVKRCPQCNVLIEKLEGCNHMTCKCGAHICWSCMGIFSSGTIYRHMQEAHRGYYDNAPPLLQEVDVMEQHQLMRQIQQERERENWGPAAWYGGAEWARLARQREEQLREQRLREQQEREQQEQEQRGRGGCLIM</sequence>
<dbReference type="Gene3D" id="3.30.40.10">
    <property type="entry name" value="Zinc/RING finger domain, C3HC4 (zinc finger)"/>
    <property type="match status" value="1"/>
</dbReference>
<feature type="compositionally biased region" description="Low complexity" evidence="10">
    <location>
        <begin position="39"/>
        <end position="51"/>
    </location>
</feature>
<dbReference type="GO" id="GO:0061630">
    <property type="term" value="F:ubiquitin protein ligase activity"/>
    <property type="evidence" value="ECO:0007669"/>
    <property type="project" value="UniProtKB-EC"/>
</dbReference>
<organism evidence="14 15">
    <name type="scientific">Pisolithus microcarpus 441</name>
    <dbReference type="NCBI Taxonomy" id="765257"/>
    <lineage>
        <taxon>Eukaryota</taxon>
        <taxon>Fungi</taxon>
        <taxon>Dikarya</taxon>
        <taxon>Basidiomycota</taxon>
        <taxon>Agaricomycotina</taxon>
        <taxon>Agaricomycetes</taxon>
        <taxon>Agaricomycetidae</taxon>
        <taxon>Boletales</taxon>
        <taxon>Sclerodermatineae</taxon>
        <taxon>Pisolithaceae</taxon>
        <taxon>Pisolithus</taxon>
    </lineage>
</organism>
<dbReference type="Pfam" id="PF01485">
    <property type="entry name" value="IBR"/>
    <property type="match status" value="1"/>
</dbReference>
<feature type="zinc finger region" description="C3H1-type" evidence="9">
    <location>
        <begin position="10"/>
        <end position="37"/>
    </location>
</feature>
<evidence type="ECO:0000259" key="11">
    <source>
        <dbReference type="PROSITE" id="PS50089"/>
    </source>
</evidence>
<dbReference type="Pfam" id="PF14608">
    <property type="entry name" value="zf-CCCH_2"/>
    <property type="match status" value="1"/>
</dbReference>
<feature type="zinc finger region" description="C3H1-type" evidence="9">
    <location>
        <begin position="176"/>
        <end position="198"/>
    </location>
</feature>
<dbReference type="GO" id="GO:0003676">
    <property type="term" value="F:nucleic acid binding"/>
    <property type="evidence" value="ECO:0007669"/>
    <property type="project" value="InterPro"/>
</dbReference>
<keyword evidence="8 9" id="KW-0862">Zinc</keyword>
<gene>
    <name evidence="14" type="ORF">PISMIDRAFT_10576</name>
</gene>
<dbReference type="InterPro" id="IPR018957">
    <property type="entry name" value="Znf_C3HC4_RING-type"/>
</dbReference>
<dbReference type="EC" id="2.3.2.31" evidence="2"/>
<feature type="domain" description="C3H1-type" evidence="12">
    <location>
        <begin position="176"/>
        <end position="198"/>
    </location>
</feature>
<feature type="compositionally biased region" description="Polar residues" evidence="10">
    <location>
        <begin position="138"/>
        <end position="151"/>
    </location>
</feature>
<reference evidence="14 15" key="1">
    <citation type="submission" date="2014-04" db="EMBL/GenBank/DDBJ databases">
        <authorList>
            <consortium name="DOE Joint Genome Institute"/>
            <person name="Kuo A."/>
            <person name="Kohler A."/>
            <person name="Costa M.D."/>
            <person name="Nagy L.G."/>
            <person name="Floudas D."/>
            <person name="Copeland A."/>
            <person name="Barry K.W."/>
            <person name="Cichocki N."/>
            <person name="Veneault-Fourrey C."/>
            <person name="LaButti K."/>
            <person name="Lindquist E.A."/>
            <person name="Lipzen A."/>
            <person name="Lundell T."/>
            <person name="Morin E."/>
            <person name="Murat C."/>
            <person name="Sun H."/>
            <person name="Tunlid A."/>
            <person name="Henrissat B."/>
            <person name="Grigoriev I.V."/>
            <person name="Hibbett D.S."/>
            <person name="Martin F."/>
            <person name="Nordberg H.P."/>
            <person name="Cantor M.N."/>
            <person name="Hua S.X."/>
        </authorList>
    </citation>
    <scope>NUCLEOTIDE SEQUENCE [LARGE SCALE GENOMIC DNA]</scope>
    <source>
        <strain evidence="14 15">441</strain>
    </source>
</reference>
<evidence type="ECO:0000256" key="6">
    <source>
        <dbReference type="ARBA" id="ARBA00022771"/>
    </source>
</evidence>
<dbReference type="InterPro" id="IPR006058">
    <property type="entry name" value="2Fe2S_fd_BS"/>
</dbReference>
<feature type="zinc finger region" description="C3H1-type" evidence="9">
    <location>
        <begin position="61"/>
        <end position="88"/>
    </location>
</feature>
<reference evidence="15" key="2">
    <citation type="submission" date="2015-01" db="EMBL/GenBank/DDBJ databases">
        <title>Evolutionary Origins and Diversification of the Mycorrhizal Mutualists.</title>
        <authorList>
            <consortium name="DOE Joint Genome Institute"/>
            <consortium name="Mycorrhizal Genomics Consortium"/>
            <person name="Kohler A."/>
            <person name="Kuo A."/>
            <person name="Nagy L.G."/>
            <person name="Floudas D."/>
            <person name="Copeland A."/>
            <person name="Barry K.W."/>
            <person name="Cichocki N."/>
            <person name="Veneault-Fourrey C."/>
            <person name="LaButti K."/>
            <person name="Lindquist E.A."/>
            <person name="Lipzen A."/>
            <person name="Lundell T."/>
            <person name="Morin E."/>
            <person name="Murat C."/>
            <person name="Riley R."/>
            <person name="Ohm R."/>
            <person name="Sun H."/>
            <person name="Tunlid A."/>
            <person name="Henrissat B."/>
            <person name="Grigoriev I.V."/>
            <person name="Hibbett D.S."/>
            <person name="Martin F."/>
        </authorList>
    </citation>
    <scope>NUCLEOTIDE SEQUENCE [LARGE SCALE GENOMIC DNA]</scope>
    <source>
        <strain evidence="15">441</strain>
    </source>
</reference>
<dbReference type="Gene3D" id="3.30.70.330">
    <property type="match status" value="1"/>
</dbReference>
<dbReference type="InterPro" id="IPR035979">
    <property type="entry name" value="RBD_domain_sf"/>
</dbReference>
<feature type="region of interest" description="Disordered" evidence="10">
    <location>
        <begin position="974"/>
        <end position="996"/>
    </location>
</feature>
<feature type="region of interest" description="Disordered" evidence="10">
    <location>
        <begin position="33"/>
        <end position="60"/>
    </location>
</feature>
<dbReference type="EMBL" id="KN833721">
    <property type="protein sequence ID" value="KIK23969.1"/>
    <property type="molecule type" value="Genomic_DNA"/>
</dbReference>
<evidence type="ECO:0000256" key="2">
    <source>
        <dbReference type="ARBA" id="ARBA00012251"/>
    </source>
</evidence>
<dbReference type="Gene3D" id="2.30.30.1190">
    <property type="match status" value="2"/>
</dbReference>
<dbReference type="PROSITE" id="PS50103">
    <property type="entry name" value="ZF_C3H1"/>
    <property type="match status" value="4"/>
</dbReference>
<dbReference type="InterPro" id="IPR036855">
    <property type="entry name" value="Znf_CCCH_sf"/>
</dbReference>